<keyword evidence="7" id="KW-1185">Reference proteome</keyword>
<gene>
    <name evidence="6" type="primary">Ccl5_0</name>
    <name evidence="6" type="ORF">CISJUN_R14306</name>
</gene>
<evidence type="ECO:0000256" key="1">
    <source>
        <dbReference type="ARBA" id="ARBA00010868"/>
    </source>
</evidence>
<dbReference type="Gene3D" id="2.40.50.40">
    <property type="match status" value="1"/>
</dbReference>
<accession>A0A7L1QBY5</accession>
<dbReference type="GO" id="GO:0008009">
    <property type="term" value="F:chemokine activity"/>
    <property type="evidence" value="ECO:0007669"/>
    <property type="project" value="InterPro"/>
</dbReference>
<sequence>CCFSFTSRPIPRSRIQSAYRTSTSCAMQAVILITKNGRQICADPKAHWVQKQLEHLEHLE</sequence>
<feature type="non-terminal residue" evidence="6">
    <location>
        <position position="1"/>
    </location>
</feature>
<evidence type="ECO:0000256" key="3">
    <source>
        <dbReference type="ARBA" id="ARBA00022514"/>
    </source>
</evidence>
<evidence type="ECO:0000313" key="6">
    <source>
        <dbReference type="EMBL" id="NXO21356.1"/>
    </source>
</evidence>
<evidence type="ECO:0000259" key="5">
    <source>
        <dbReference type="SMART" id="SM00199"/>
    </source>
</evidence>
<dbReference type="GO" id="GO:0070098">
    <property type="term" value="P:chemokine-mediated signaling pathway"/>
    <property type="evidence" value="ECO:0007669"/>
    <property type="project" value="TreeGrafter"/>
</dbReference>
<protein>
    <submittedName>
        <fullName evidence="6">CCL5 protein</fullName>
    </submittedName>
</protein>
<evidence type="ECO:0000256" key="2">
    <source>
        <dbReference type="ARBA" id="ARBA00022500"/>
    </source>
</evidence>
<dbReference type="InterPro" id="IPR039809">
    <property type="entry name" value="Chemokine_b/g/d"/>
</dbReference>
<dbReference type="Proteomes" id="UP000546986">
    <property type="component" value="Unassembled WGS sequence"/>
</dbReference>
<feature type="domain" description="Chemokine interleukin-8-like" evidence="5">
    <location>
        <begin position="1"/>
        <end position="56"/>
    </location>
</feature>
<keyword evidence="4" id="KW-0732">Signal</keyword>
<reference evidence="6 7" key="1">
    <citation type="submission" date="2019-09" db="EMBL/GenBank/DDBJ databases">
        <title>Bird 10,000 Genomes (B10K) Project - Family phase.</title>
        <authorList>
            <person name="Zhang G."/>
        </authorList>
    </citation>
    <scope>NUCLEOTIDE SEQUENCE [LARGE SCALE GENOMIC DNA]</scope>
    <source>
        <strain evidence="6">B10K-DU-002-30</strain>
        <tissue evidence="6">Muscle</tissue>
    </source>
</reference>
<dbReference type="GO" id="GO:0048245">
    <property type="term" value="P:eosinophil chemotaxis"/>
    <property type="evidence" value="ECO:0007669"/>
    <property type="project" value="TreeGrafter"/>
</dbReference>
<dbReference type="CDD" id="cd00272">
    <property type="entry name" value="Chemokine_CC"/>
    <property type="match status" value="1"/>
</dbReference>
<comment type="similarity">
    <text evidence="1">Belongs to the intercrine beta (chemokine CC) family.</text>
</comment>
<evidence type="ECO:0000313" key="7">
    <source>
        <dbReference type="Proteomes" id="UP000546986"/>
    </source>
</evidence>
<dbReference type="Pfam" id="PF00048">
    <property type="entry name" value="IL8"/>
    <property type="match status" value="1"/>
</dbReference>
<organism evidence="6 7">
    <name type="scientific">Cisticola juncidis</name>
    <dbReference type="NCBI Taxonomy" id="52622"/>
    <lineage>
        <taxon>Eukaryota</taxon>
        <taxon>Metazoa</taxon>
        <taxon>Chordata</taxon>
        <taxon>Craniata</taxon>
        <taxon>Vertebrata</taxon>
        <taxon>Euteleostomi</taxon>
        <taxon>Archelosauria</taxon>
        <taxon>Archosauria</taxon>
        <taxon>Dinosauria</taxon>
        <taxon>Saurischia</taxon>
        <taxon>Theropoda</taxon>
        <taxon>Coelurosauria</taxon>
        <taxon>Aves</taxon>
        <taxon>Neognathae</taxon>
        <taxon>Neoaves</taxon>
        <taxon>Telluraves</taxon>
        <taxon>Australaves</taxon>
        <taxon>Passeriformes</taxon>
        <taxon>Sylvioidea</taxon>
        <taxon>Cisticolidae</taxon>
        <taxon>Cisticola</taxon>
    </lineage>
</organism>
<dbReference type="AlphaFoldDB" id="A0A7L1QBY5"/>
<dbReference type="InterPro" id="IPR001811">
    <property type="entry name" value="Chemokine_IL8-like_dom"/>
</dbReference>
<dbReference type="GO" id="GO:0005615">
    <property type="term" value="C:extracellular space"/>
    <property type="evidence" value="ECO:0007669"/>
    <property type="project" value="UniProtKB-KW"/>
</dbReference>
<dbReference type="EMBL" id="VXBR01001520">
    <property type="protein sequence ID" value="NXO21356.1"/>
    <property type="molecule type" value="Genomic_DNA"/>
</dbReference>
<dbReference type="PANTHER" id="PTHR12015:SF103">
    <property type="entry name" value="C-C MOTIF CHEMOKINE 4-RELATED"/>
    <property type="match status" value="1"/>
</dbReference>
<name>A0A7L1QBY5_9PASS</name>
<dbReference type="GO" id="GO:0048020">
    <property type="term" value="F:CCR chemokine receptor binding"/>
    <property type="evidence" value="ECO:0007669"/>
    <property type="project" value="TreeGrafter"/>
</dbReference>
<dbReference type="GO" id="GO:0061844">
    <property type="term" value="P:antimicrobial humoral immune response mediated by antimicrobial peptide"/>
    <property type="evidence" value="ECO:0007669"/>
    <property type="project" value="TreeGrafter"/>
</dbReference>
<dbReference type="InterPro" id="IPR036048">
    <property type="entry name" value="Interleukin_8-like_sf"/>
</dbReference>
<proteinExistence type="inferred from homology"/>
<comment type="caution">
    <text evidence="6">The sequence shown here is derived from an EMBL/GenBank/DDBJ whole genome shotgun (WGS) entry which is preliminary data.</text>
</comment>
<keyword evidence="3" id="KW-0202">Cytokine</keyword>
<feature type="non-terminal residue" evidence="6">
    <location>
        <position position="60"/>
    </location>
</feature>
<dbReference type="PANTHER" id="PTHR12015">
    <property type="entry name" value="SMALL INDUCIBLE CYTOKINE A"/>
    <property type="match status" value="1"/>
</dbReference>
<dbReference type="GO" id="GO:0030335">
    <property type="term" value="P:positive regulation of cell migration"/>
    <property type="evidence" value="ECO:0007669"/>
    <property type="project" value="TreeGrafter"/>
</dbReference>
<dbReference type="FunFam" id="2.40.50.40:FF:000002">
    <property type="entry name" value="C-C motif chemokine"/>
    <property type="match status" value="1"/>
</dbReference>
<dbReference type="SUPFAM" id="SSF54117">
    <property type="entry name" value="Interleukin 8-like chemokines"/>
    <property type="match status" value="1"/>
</dbReference>
<dbReference type="SMART" id="SM00199">
    <property type="entry name" value="SCY"/>
    <property type="match status" value="1"/>
</dbReference>
<evidence type="ECO:0000256" key="4">
    <source>
        <dbReference type="ARBA" id="ARBA00022729"/>
    </source>
</evidence>
<dbReference type="GO" id="GO:0006954">
    <property type="term" value="P:inflammatory response"/>
    <property type="evidence" value="ECO:0007669"/>
    <property type="project" value="TreeGrafter"/>
</dbReference>
<keyword evidence="2" id="KW-0145">Chemotaxis</keyword>